<keyword evidence="1" id="KW-0732">Signal</keyword>
<name>A0A6A5QP00_AMPQU</name>
<proteinExistence type="predicted"/>
<keyword evidence="3" id="KW-1185">Reference proteome</keyword>
<sequence length="153" mass="17790">MGGHICLICLLRSVFYGTEFQDHNPLPAYQLLPSSLHTLELFFPTIEIFGWLGSLSDDGHLPDLRLVHLVCSLQRGHCLRVMGGAQELWNEDRSYSPLRFDIRTYLPEATGREIIDEWDKDCDPYVIRVIRFLDSLREEEEVQVCSVVSPYYW</sequence>
<dbReference type="Proteomes" id="UP000800096">
    <property type="component" value="Unassembled WGS sequence"/>
</dbReference>
<feature type="chain" id="PRO_5025413434" description="F-box domain-containing protein" evidence="1">
    <location>
        <begin position="21"/>
        <end position="153"/>
    </location>
</feature>
<organism evidence="2 3">
    <name type="scientific">Ampelomyces quisqualis</name>
    <name type="common">Powdery mildew agent</name>
    <dbReference type="NCBI Taxonomy" id="50730"/>
    <lineage>
        <taxon>Eukaryota</taxon>
        <taxon>Fungi</taxon>
        <taxon>Dikarya</taxon>
        <taxon>Ascomycota</taxon>
        <taxon>Pezizomycotina</taxon>
        <taxon>Dothideomycetes</taxon>
        <taxon>Pleosporomycetidae</taxon>
        <taxon>Pleosporales</taxon>
        <taxon>Pleosporineae</taxon>
        <taxon>Phaeosphaeriaceae</taxon>
        <taxon>Ampelomyces</taxon>
    </lineage>
</organism>
<evidence type="ECO:0008006" key="4">
    <source>
        <dbReference type="Google" id="ProtNLM"/>
    </source>
</evidence>
<dbReference type="EMBL" id="ML979135">
    <property type="protein sequence ID" value="KAF1915767.1"/>
    <property type="molecule type" value="Genomic_DNA"/>
</dbReference>
<protein>
    <recommendedName>
        <fullName evidence="4">F-box domain-containing protein</fullName>
    </recommendedName>
</protein>
<evidence type="ECO:0000313" key="3">
    <source>
        <dbReference type="Proteomes" id="UP000800096"/>
    </source>
</evidence>
<dbReference type="AlphaFoldDB" id="A0A6A5QP00"/>
<evidence type="ECO:0000313" key="2">
    <source>
        <dbReference type="EMBL" id="KAF1915767.1"/>
    </source>
</evidence>
<accession>A0A6A5QP00</accession>
<feature type="signal peptide" evidence="1">
    <location>
        <begin position="1"/>
        <end position="20"/>
    </location>
</feature>
<dbReference type="OrthoDB" id="3750626at2759"/>
<evidence type="ECO:0000256" key="1">
    <source>
        <dbReference type="SAM" id="SignalP"/>
    </source>
</evidence>
<reference evidence="2" key="1">
    <citation type="journal article" date="2020" name="Stud. Mycol.">
        <title>101 Dothideomycetes genomes: a test case for predicting lifestyles and emergence of pathogens.</title>
        <authorList>
            <person name="Haridas S."/>
            <person name="Albert R."/>
            <person name="Binder M."/>
            <person name="Bloem J."/>
            <person name="Labutti K."/>
            <person name="Salamov A."/>
            <person name="Andreopoulos B."/>
            <person name="Baker S."/>
            <person name="Barry K."/>
            <person name="Bills G."/>
            <person name="Bluhm B."/>
            <person name="Cannon C."/>
            <person name="Castanera R."/>
            <person name="Culley D."/>
            <person name="Daum C."/>
            <person name="Ezra D."/>
            <person name="Gonzalez J."/>
            <person name="Henrissat B."/>
            <person name="Kuo A."/>
            <person name="Liang C."/>
            <person name="Lipzen A."/>
            <person name="Lutzoni F."/>
            <person name="Magnuson J."/>
            <person name="Mondo S."/>
            <person name="Nolan M."/>
            <person name="Ohm R."/>
            <person name="Pangilinan J."/>
            <person name="Park H.-J."/>
            <person name="Ramirez L."/>
            <person name="Alfaro M."/>
            <person name="Sun H."/>
            <person name="Tritt A."/>
            <person name="Yoshinaga Y."/>
            <person name="Zwiers L.-H."/>
            <person name="Turgeon B."/>
            <person name="Goodwin S."/>
            <person name="Spatafora J."/>
            <person name="Crous P."/>
            <person name="Grigoriev I."/>
        </authorList>
    </citation>
    <scope>NUCLEOTIDE SEQUENCE</scope>
    <source>
        <strain evidence="2">HMLAC05119</strain>
    </source>
</reference>
<gene>
    <name evidence="2" type="ORF">BDU57DRAFT_594656</name>
</gene>